<proteinExistence type="predicted"/>
<reference evidence="1 2" key="1">
    <citation type="submission" date="2023-07" db="EMBL/GenBank/DDBJ databases">
        <title>Genomic Encyclopedia of Type Strains, Phase IV (KMG-IV): sequencing the most valuable type-strain genomes for metagenomic binning, comparative biology and taxonomic classification.</title>
        <authorList>
            <person name="Goeker M."/>
        </authorList>
    </citation>
    <scope>NUCLEOTIDE SEQUENCE [LARGE SCALE GENOMIC DNA]</scope>
    <source>
        <strain evidence="1 2">DSM 46876</strain>
    </source>
</reference>
<comment type="caution">
    <text evidence="1">The sequence shown here is derived from an EMBL/GenBank/DDBJ whole genome shotgun (WGS) entry which is preliminary data.</text>
</comment>
<protein>
    <recommendedName>
        <fullName evidence="3">Butirosin biosynthesis protein H N-terminal domain-containing protein</fullName>
    </recommendedName>
</protein>
<organism evidence="1 2">
    <name type="scientific">Croceifilum oryzae</name>
    <dbReference type="NCBI Taxonomy" id="1553429"/>
    <lineage>
        <taxon>Bacteria</taxon>
        <taxon>Bacillati</taxon>
        <taxon>Bacillota</taxon>
        <taxon>Bacilli</taxon>
        <taxon>Bacillales</taxon>
        <taxon>Thermoactinomycetaceae</taxon>
        <taxon>Croceifilum</taxon>
    </lineage>
</organism>
<gene>
    <name evidence="1" type="ORF">J2Z48_002148</name>
</gene>
<sequence length="338" mass="39610">MRKELDMEMYTGHVDCWSRASFSILNYMGLENPGVLMGVNNGTYLLMNPHECKLTPSYIDQPMIRLFNMKVDYQEFSEEEEVWKEIVDSINKDIPIAIFCNTKNLPFTSFLRDFHMTIIAGYSSEPRTVLIRDTLGDYKDYISFDQLVKAMTLSPELMIQARATQPFKIVTIIPRDTEMDLYQEILMEYFIKNMMIMKGEVEPDEESRKQILQLANMPVGTEIFTGWSGIERLSEIFIDLPLHIQKNFSGYFLEFAIKRTFLLDTMMHFQSLLPADKLDESCKYMKRVSQSWNVMRNMLIKYQFTQNSSLLTQIQQRLKQVVSEEQIALENYAIRGII</sequence>
<dbReference type="EMBL" id="JAUSUV010000008">
    <property type="protein sequence ID" value="MDQ0417964.1"/>
    <property type="molecule type" value="Genomic_DNA"/>
</dbReference>
<name>A0AAJ1TKT9_9BACL</name>
<dbReference type="RefSeq" id="WP_307253302.1">
    <property type="nucleotide sequence ID" value="NZ_JAUSUV010000008.1"/>
</dbReference>
<accession>A0AAJ1TKT9</accession>
<keyword evidence="2" id="KW-1185">Reference proteome</keyword>
<dbReference type="Proteomes" id="UP001238450">
    <property type="component" value="Unassembled WGS sequence"/>
</dbReference>
<evidence type="ECO:0000313" key="1">
    <source>
        <dbReference type="EMBL" id="MDQ0417964.1"/>
    </source>
</evidence>
<evidence type="ECO:0008006" key="3">
    <source>
        <dbReference type="Google" id="ProtNLM"/>
    </source>
</evidence>
<dbReference type="AlphaFoldDB" id="A0AAJ1TKT9"/>
<evidence type="ECO:0000313" key="2">
    <source>
        <dbReference type="Proteomes" id="UP001238450"/>
    </source>
</evidence>